<evidence type="ECO:0000313" key="3">
    <source>
        <dbReference type="EMBL" id="KPQ10115.1"/>
    </source>
</evidence>
<organism evidence="3 5">
    <name type="scientific">Saliniramus fredricksonii</name>
    <dbReference type="NCBI Taxonomy" id="1653334"/>
    <lineage>
        <taxon>Bacteria</taxon>
        <taxon>Pseudomonadati</taxon>
        <taxon>Pseudomonadota</taxon>
        <taxon>Alphaproteobacteria</taxon>
        <taxon>Hyphomicrobiales</taxon>
        <taxon>Salinarimonadaceae</taxon>
        <taxon>Saliniramus</taxon>
    </lineage>
</organism>
<dbReference type="Gene3D" id="3.40.190.10">
    <property type="entry name" value="Periplasmic binding protein-like II"/>
    <property type="match status" value="2"/>
</dbReference>
<evidence type="ECO:0000313" key="5">
    <source>
        <dbReference type="Proteomes" id="UP000050497"/>
    </source>
</evidence>
<dbReference type="PANTHER" id="PTHR30006">
    <property type="entry name" value="THIAMINE-BINDING PERIPLASMIC PROTEIN-RELATED"/>
    <property type="match status" value="1"/>
</dbReference>
<dbReference type="Proteomes" id="UP000050497">
    <property type="component" value="Unassembled WGS sequence"/>
</dbReference>
<dbReference type="PANTHER" id="PTHR30006:SF25">
    <property type="entry name" value="PHOSPHOGLYCERATE TRANSPORT REGULATORY PROTEIN PGTC"/>
    <property type="match status" value="1"/>
</dbReference>
<keyword evidence="1 2" id="KW-0732">Signal</keyword>
<dbReference type="PATRIC" id="fig|1653334.4.peg.332"/>
<dbReference type="EMBL" id="FMBM01000001">
    <property type="protein sequence ID" value="SCC79136.1"/>
    <property type="molecule type" value="Genomic_DNA"/>
</dbReference>
<proteinExistence type="predicted"/>
<dbReference type="Proteomes" id="UP000182800">
    <property type="component" value="Unassembled WGS sequence"/>
</dbReference>
<name>A0A0P7X5D5_9HYPH</name>
<dbReference type="AlphaFoldDB" id="A0A0P7X5D5"/>
<protein>
    <submittedName>
        <fullName evidence="3">Iron(III) transport system substrate-binding protein</fullName>
    </submittedName>
</protein>
<feature type="chain" id="PRO_5006145078" evidence="2">
    <location>
        <begin position="24"/>
        <end position="347"/>
    </location>
</feature>
<dbReference type="RefSeq" id="WP_074443621.1">
    <property type="nucleotide sequence ID" value="NZ_FMBM01000001.1"/>
</dbReference>
<dbReference type="Pfam" id="PF13531">
    <property type="entry name" value="SBP_bac_11"/>
    <property type="match status" value="1"/>
</dbReference>
<dbReference type="SUPFAM" id="SSF53850">
    <property type="entry name" value="Periplasmic binding protein-like II"/>
    <property type="match status" value="1"/>
</dbReference>
<reference evidence="3 5" key="1">
    <citation type="submission" date="2015-09" db="EMBL/GenBank/DDBJ databases">
        <title>Identification and resolution of microdiversity through metagenomic sequencing of parallel consortia.</title>
        <authorList>
            <person name="Nelson W.C."/>
            <person name="Romine M.F."/>
            <person name="Lindemann S.R."/>
        </authorList>
    </citation>
    <scope>NUCLEOTIDE SEQUENCE [LARGE SCALE GENOMIC DNA]</scope>
    <source>
        <strain evidence="3">HL-109</strain>
    </source>
</reference>
<sequence length="347" mass="38575">MRHTSLVIALSAALLALATLAQALEVEERGFFPARVDDGSQLRLIGTAELRVFAPLIESFQEIHPDIAIDYTTASSAEIFRALIREQGPFDLAISSAMDLQLKLANDGFAHGYSSEETARLPSWARWRDQVFGFTSEPAVVVISPQHFEGLALPRSRHELVALLREHPERFSGAVGTYDVRESGLGYLFATQEARNSDTFWRLAEVFGRLDVRLYCCSGQMIDDIANGELAMAYNVLGSYAEQHVDPDSDLQIIRLGDYRNVMLRTVLIPTTARDPVQAGLFLDHLLRSGNAENFTGPRILPPLRDPAMRDTSDFGPIRLGPALLVYLDALNREAFLETWSNSVEQP</sequence>
<evidence type="ECO:0000313" key="6">
    <source>
        <dbReference type="Proteomes" id="UP000182800"/>
    </source>
</evidence>
<dbReference type="GO" id="GO:0030288">
    <property type="term" value="C:outer membrane-bounded periplasmic space"/>
    <property type="evidence" value="ECO:0007669"/>
    <property type="project" value="TreeGrafter"/>
</dbReference>
<evidence type="ECO:0000256" key="1">
    <source>
        <dbReference type="ARBA" id="ARBA00022729"/>
    </source>
</evidence>
<gene>
    <name evidence="3" type="primary">afuA-4</name>
    <name evidence="4" type="ORF">GA0071312_0701</name>
    <name evidence="3" type="ORF">HLUCCO17_11780</name>
</gene>
<dbReference type="OrthoDB" id="8673316at2"/>
<evidence type="ECO:0000313" key="4">
    <source>
        <dbReference type="EMBL" id="SCC79136.1"/>
    </source>
</evidence>
<reference evidence="4 6" key="2">
    <citation type="submission" date="2016-08" db="EMBL/GenBank/DDBJ databases">
        <authorList>
            <person name="Varghese N."/>
            <person name="Submissions Spin"/>
        </authorList>
    </citation>
    <scope>NUCLEOTIDE SEQUENCE [LARGE SCALE GENOMIC DNA]</scope>
    <source>
        <strain evidence="4 6">HL-109</strain>
    </source>
</reference>
<dbReference type="EMBL" id="LJSX01000018">
    <property type="protein sequence ID" value="KPQ10115.1"/>
    <property type="molecule type" value="Genomic_DNA"/>
</dbReference>
<evidence type="ECO:0000256" key="2">
    <source>
        <dbReference type="SAM" id="SignalP"/>
    </source>
</evidence>
<comment type="caution">
    <text evidence="3">The sequence shown here is derived from an EMBL/GenBank/DDBJ whole genome shotgun (WGS) entry which is preliminary data.</text>
</comment>
<dbReference type="STRING" id="1653334.GA0071312_0701"/>
<keyword evidence="6" id="KW-1185">Reference proteome</keyword>
<accession>A0A0P7X5D5</accession>
<feature type="signal peptide" evidence="2">
    <location>
        <begin position="1"/>
        <end position="23"/>
    </location>
</feature>